<evidence type="ECO:0000313" key="2">
    <source>
        <dbReference type="Proteomes" id="UP000318331"/>
    </source>
</evidence>
<accession>A0A543HRQ4</accession>
<dbReference type="AlphaFoldDB" id="A0A543HRQ4"/>
<comment type="caution">
    <text evidence="1">The sequence shown here is derived from an EMBL/GenBank/DDBJ whole genome shotgun (WGS) entry which is preliminary data.</text>
</comment>
<protein>
    <submittedName>
        <fullName evidence="1">Uncharacterized protein</fullName>
    </submittedName>
</protein>
<evidence type="ECO:0000313" key="1">
    <source>
        <dbReference type="EMBL" id="TQM61023.1"/>
    </source>
</evidence>
<name>A0A543HRQ4_9MICO</name>
<organism evidence="1 2">
    <name type="scientific">Klugiella xanthotipulae</name>
    <dbReference type="NCBI Taxonomy" id="244735"/>
    <lineage>
        <taxon>Bacteria</taxon>
        <taxon>Bacillati</taxon>
        <taxon>Actinomycetota</taxon>
        <taxon>Actinomycetes</taxon>
        <taxon>Micrococcales</taxon>
        <taxon>Microbacteriaceae</taxon>
        <taxon>Klugiella</taxon>
    </lineage>
</organism>
<keyword evidence="2" id="KW-1185">Reference proteome</keyword>
<sequence length="254" mass="27464">MSDTSTIQLSPEDIDEMFRGARDMVGDVQRCIDRFNGVNLVELGAMSITFSTETIANGLRTLSDAVVGIVDFLTQLLSPGNPWKLMEMATSWMTIVGEVSGHISVVDPPVGFGAVASWEGYVGHAYRDLPALQAAALRRLKERAESFSTLVGDHATAVAAFWGGICSTVLMSQITLAQNAAEFVSADPFKWLDIVPHIAKVVSDSLKDLVGLGDVYLNHVLTTAEIWRTFSLDLADQEGTFQGSWPQISLGEPS</sequence>
<gene>
    <name evidence="1" type="ORF">FB466_1950</name>
</gene>
<dbReference type="OrthoDB" id="5110003at2"/>
<dbReference type="EMBL" id="VFPN01000003">
    <property type="protein sequence ID" value="TQM61023.1"/>
    <property type="molecule type" value="Genomic_DNA"/>
</dbReference>
<dbReference type="Proteomes" id="UP000318331">
    <property type="component" value="Unassembled WGS sequence"/>
</dbReference>
<dbReference type="RefSeq" id="WP_141918024.1">
    <property type="nucleotide sequence ID" value="NZ_BAAAYS010000016.1"/>
</dbReference>
<reference evidence="1 2" key="1">
    <citation type="submission" date="2019-06" db="EMBL/GenBank/DDBJ databases">
        <title>Sequencing the genomes of 1000 actinobacteria strains.</title>
        <authorList>
            <person name="Klenk H.-P."/>
        </authorList>
    </citation>
    <scope>NUCLEOTIDE SEQUENCE [LARGE SCALE GENOMIC DNA]</scope>
    <source>
        <strain evidence="1 2">DSM 18031</strain>
    </source>
</reference>
<proteinExistence type="predicted"/>